<protein>
    <submittedName>
        <fullName evidence="1">Uncharacterized protein</fullName>
    </submittedName>
</protein>
<name>A0ACC3SFI2_9PEZI</name>
<dbReference type="Proteomes" id="UP001320706">
    <property type="component" value="Unassembled WGS sequence"/>
</dbReference>
<evidence type="ECO:0000313" key="2">
    <source>
        <dbReference type="Proteomes" id="UP001320706"/>
    </source>
</evidence>
<accession>A0ACC3SFI2</accession>
<evidence type="ECO:0000313" key="1">
    <source>
        <dbReference type="EMBL" id="KAK8209137.1"/>
    </source>
</evidence>
<keyword evidence="2" id="KW-1185">Reference proteome</keyword>
<dbReference type="EMBL" id="JAMKPW020000017">
    <property type="protein sequence ID" value="KAK8209137.1"/>
    <property type="molecule type" value="Genomic_DNA"/>
</dbReference>
<sequence>MPSRLSTSNHPDSVRMLVFETDTPTPDTHKSQGSFGDIFDKLFKTAGDNHDPPLGIETAMRYVVESDGGSIPTLSELDDVHAILITGSCFDAHGDDAWILKLMDLLRDVWTKRPDIRLSGVCFGHQILCRMLGSRVDSTPDGEWELAHTAIDLNEIGKKLFRTDKEVLHLHQMHQDHVVDAPSAESSDGLLGPKTKVHVWGSTESTEVQGVYIRDRLFTSQGHLGFDENMVKRQIEVRQESGSIDDHAAAEARKETAGLEHDGEVVAAAILRLFHGDDVDIP</sequence>
<comment type="caution">
    <text evidence="1">The sequence shown here is derived from an EMBL/GenBank/DDBJ whole genome shotgun (WGS) entry which is preliminary data.</text>
</comment>
<organism evidence="1 2">
    <name type="scientific">Zalaria obscura</name>
    <dbReference type="NCBI Taxonomy" id="2024903"/>
    <lineage>
        <taxon>Eukaryota</taxon>
        <taxon>Fungi</taxon>
        <taxon>Dikarya</taxon>
        <taxon>Ascomycota</taxon>
        <taxon>Pezizomycotina</taxon>
        <taxon>Dothideomycetes</taxon>
        <taxon>Dothideomycetidae</taxon>
        <taxon>Dothideales</taxon>
        <taxon>Zalariaceae</taxon>
        <taxon>Zalaria</taxon>
    </lineage>
</organism>
<proteinExistence type="predicted"/>
<gene>
    <name evidence="1" type="ORF">M8818_003832</name>
</gene>
<reference evidence="1" key="1">
    <citation type="submission" date="2024-02" db="EMBL/GenBank/DDBJ databases">
        <title>Metagenome Assembled Genome of Zalaria obscura JY119.</title>
        <authorList>
            <person name="Vighnesh L."/>
            <person name="Jagadeeshwari U."/>
            <person name="Venkata Ramana C."/>
            <person name="Sasikala C."/>
        </authorList>
    </citation>
    <scope>NUCLEOTIDE SEQUENCE</scope>
    <source>
        <strain evidence="1">JY119</strain>
    </source>
</reference>